<dbReference type="GO" id="GO:0003677">
    <property type="term" value="F:DNA binding"/>
    <property type="evidence" value="ECO:0007669"/>
    <property type="project" value="InterPro"/>
</dbReference>
<name>A0A401GMV1_9APHY</name>
<dbReference type="GeneID" id="38779991"/>
<dbReference type="SUPFAM" id="SSF56349">
    <property type="entry name" value="DNA breaking-rejoining enzymes"/>
    <property type="match status" value="1"/>
</dbReference>
<dbReference type="EMBL" id="BFAD01000005">
    <property type="protein sequence ID" value="GBE83074.1"/>
    <property type="molecule type" value="Genomic_DNA"/>
</dbReference>
<dbReference type="Proteomes" id="UP000287166">
    <property type="component" value="Unassembled WGS sequence"/>
</dbReference>
<dbReference type="InterPro" id="IPR011010">
    <property type="entry name" value="DNA_brk_join_enz"/>
</dbReference>
<dbReference type="InParanoid" id="A0A401GMV1"/>
<dbReference type="AlphaFoldDB" id="A0A401GMV1"/>
<dbReference type="PANTHER" id="PTHR34605">
    <property type="entry name" value="PHAGE_INTEGRASE DOMAIN-CONTAINING PROTEIN"/>
    <property type="match status" value="1"/>
</dbReference>
<keyword evidence="2" id="KW-1185">Reference proteome</keyword>
<proteinExistence type="predicted"/>
<dbReference type="OrthoDB" id="2506773at2759"/>
<sequence>MSSMLPLTRRREDVLASLAVWLPRTASSPHLTALPYSPATASSYGPLHTPNPSNKHWSIFSPQSQFSDFSNTVTSTQSPSRSACRHQSHSWQRLQPPLRARSRIKLSLTGSPVSTTGTQSTVQHGTDAICYATFNEALIVLKDGLDLSNAFDVAVWALASIAFWCCCQYVHTSNSSPSDISRTSSHTHTHTVLHSLGELVIPSTNLFDQLKHVSRSVLPITFSRLTNGVDYTTFHIPWTKTTMQDGADISIIARAHPTCPLTTLRHHLSCNVDIIASAPLFAFETAAGGWSPMTKPWFMQRCNAVWVAAGFPDMPGHAFRIGGATELLLQGVNPART</sequence>
<dbReference type="InterPro" id="IPR052925">
    <property type="entry name" value="Phage_Integrase-like_Recomb"/>
</dbReference>
<comment type="caution">
    <text evidence="1">The sequence shown here is derived from an EMBL/GenBank/DDBJ whole genome shotgun (WGS) entry which is preliminary data.</text>
</comment>
<evidence type="ECO:0000313" key="2">
    <source>
        <dbReference type="Proteomes" id="UP000287166"/>
    </source>
</evidence>
<organism evidence="1 2">
    <name type="scientific">Sparassis crispa</name>
    <dbReference type="NCBI Taxonomy" id="139825"/>
    <lineage>
        <taxon>Eukaryota</taxon>
        <taxon>Fungi</taxon>
        <taxon>Dikarya</taxon>
        <taxon>Basidiomycota</taxon>
        <taxon>Agaricomycotina</taxon>
        <taxon>Agaricomycetes</taxon>
        <taxon>Polyporales</taxon>
        <taxon>Sparassidaceae</taxon>
        <taxon>Sparassis</taxon>
    </lineage>
</organism>
<gene>
    <name evidence="1" type="ORF">SCP_0501200</name>
</gene>
<dbReference type="RefSeq" id="XP_027613987.1">
    <property type="nucleotide sequence ID" value="XM_027758186.1"/>
</dbReference>
<accession>A0A401GMV1</accession>
<protein>
    <submittedName>
        <fullName evidence="1">Uncharacterized protein</fullName>
    </submittedName>
</protein>
<reference evidence="1 2" key="1">
    <citation type="journal article" date="2018" name="Sci. Rep.">
        <title>Genome sequence of the cauliflower mushroom Sparassis crispa (Hanabiratake) and its association with beneficial usage.</title>
        <authorList>
            <person name="Kiyama R."/>
            <person name="Furutani Y."/>
            <person name="Kawaguchi K."/>
            <person name="Nakanishi T."/>
        </authorList>
    </citation>
    <scope>NUCLEOTIDE SEQUENCE [LARGE SCALE GENOMIC DNA]</scope>
</reference>
<dbReference type="PANTHER" id="PTHR34605:SF3">
    <property type="entry name" value="P CELL-TYPE AGGLUTINATION PROTEIN MAP4-LIKE-RELATED"/>
    <property type="match status" value="1"/>
</dbReference>
<evidence type="ECO:0000313" key="1">
    <source>
        <dbReference type="EMBL" id="GBE83074.1"/>
    </source>
</evidence>